<evidence type="ECO:0000259" key="3">
    <source>
        <dbReference type="Pfam" id="PF24883"/>
    </source>
</evidence>
<evidence type="ECO:0000259" key="4">
    <source>
        <dbReference type="Pfam" id="PF25053"/>
    </source>
</evidence>
<accession>A0AAE0LW39</accession>
<feature type="domain" description="DUF7791" evidence="4">
    <location>
        <begin position="602"/>
        <end position="706"/>
    </location>
</feature>
<comment type="caution">
    <text evidence="5">The sequence shown here is derived from an EMBL/GenBank/DDBJ whole genome shotgun (WGS) entry which is preliminary data.</text>
</comment>
<evidence type="ECO:0000313" key="6">
    <source>
        <dbReference type="Proteomes" id="UP001278766"/>
    </source>
</evidence>
<dbReference type="SUPFAM" id="SSF52540">
    <property type="entry name" value="P-loop containing nucleoside triphosphate hydrolases"/>
    <property type="match status" value="1"/>
</dbReference>
<keyword evidence="1" id="KW-0677">Repeat</keyword>
<dbReference type="Gene3D" id="3.40.50.300">
    <property type="entry name" value="P-loop containing nucleotide triphosphate hydrolases"/>
    <property type="match status" value="1"/>
</dbReference>
<evidence type="ECO:0000313" key="5">
    <source>
        <dbReference type="EMBL" id="KAK3299763.1"/>
    </source>
</evidence>
<gene>
    <name evidence="5" type="ORF">B0H64DRAFT_379096</name>
</gene>
<dbReference type="EMBL" id="JAUEPN010000001">
    <property type="protein sequence ID" value="KAK3299763.1"/>
    <property type="molecule type" value="Genomic_DNA"/>
</dbReference>
<organism evidence="5 6">
    <name type="scientific">Chaetomium fimeti</name>
    <dbReference type="NCBI Taxonomy" id="1854472"/>
    <lineage>
        <taxon>Eukaryota</taxon>
        <taxon>Fungi</taxon>
        <taxon>Dikarya</taxon>
        <taxon>Ascomycota</taxon>
        <taxon>Pezizomycotina</taxon>
        <taxon>Sordariomycetes</taxon>
        <taxon>Sordariomycetidae</taxon>
        <taxon>Sordariales</taxon>
        <taxon>Chaetomiaceae</taxon>
        <taxon>Chaetomium</taxon>
    </lineage>
</organism>
<dbReference type="PANTHER" id="PTHR10039:SF5">
    <property type="entry name" value="NACHT DOMAIN-CONTAINING PROTEIN"/>
    <property type="match status" value="1"/>
</dbReference>
<dbReference type="Pfam" id="PF25053">
    <property type="entry name" value="DUF7791"/>
    <property type="match status" value="1"/>
</dbReference>
<dbReference type="PANTHER" id="PTHR10039">
    <property type="entry name" value="AMELOGENIN"/>
    <property type="match status" value="1"/>
</dbReference>
<proteinExistence type="predicted"/>
<dbReference type="InterPro" id="IPR056884">
    <property type="entry name" value="NPHP3-like_N"/>
</dbReference>
<evidence type="ECO:0000256" key="1">
    <source>
        <dbReference type="ARBA" id="ARBA00022737"/>
    </source>
</evidence>
<name>A0AAE0LW39_9PEZI</name>
<dbReference type="Proteomes" id="UP001278766">
    <property type="component" value="Unassembled WGS sequence"/>
</dbReference>
<feature type="compositionally biased region" description="Basic and acidic residues" evidence="2">
    <location>
        <begin position="209"/>
        <end position="218"/>
    </location>
</feature>
<dbReference type="RefSeq" id="XP_062663277.1">
    <property type="nucleotide sequence ID" value="XM_062802623.1"/>
</dbReference>
<dbReference type="InterPro" id="IPR027417">
    <property type="entry name" value="P-loop_NTPase"/>
</dbReference>
<reference evidence="5" key="1">
    <citation type="journal article" date="2023" name="Mol. Phylogenet. Evol.">
        <title>Genome-scale phylogeny and comparative genomics of the fungal order Sordariales.</title>
        <authorList>
            <person name="Hensen N."/>
            <person name="Bonometti L."/>
            <person name="Westerberg I."/>
            <person name="Brannstrom I.O."/>
            <person name="Guillou S."/>
            <person name="Cros-Aarteil S."/>
            <person name="Calhoun S."/>
            <person name="Haridas S."/>
            <person name="Kuo A."/>
            <person name="Mondo S."/>
            <person name="Pangilinan J."/>
            <person name="Riley R."/>
            <person name="LaButti K."/>
            <person name="Andreopoulos B."/>
            <person name="Lipzen A."/>
            <person name="Chen C."/>
            <person name="Yan M."/>
            <person name="Daum C."/>
            <person name="Ng V."/>
            <person name="Clum A."/>
            <person name="Steindorff A."/>
            <person name="Ohm R.A."/>
            <person name="Martin F."/>
            <person name="Silar P."/>
            <person name="Natvig D.O."/>
            <person name="Lalanne C."/>
            <person name="Gautier V."/>
            <person name="Ament-Velasquez S.L."/>
            <person name="Kruys A."/>
            <person name="Hutchinson M.I."/>
            <person name="Powell A.J."/>
            <person name="Barry K."/>
            <person name="Miller A.N."/>
            <person name="Grigoriev I.V."/>
            <person name="Debuchy R."/>
            <person name="Gladieux P."/>
            <person name="Hiltunen Thoren M."/>
            <person name="Johannesson H."/>
        </authorList>
    </citation>
    <scope>NUCLEOTIDE SEQUENCE</scope>
    <source>
        <strain evidence="5">CBS 168.71</strain>
    </source>
</reference>
<dbReference type="InterPro" id="IPR056693">
    <property type="entry name" value="DUF7791"/>
</dbReference>
<feature type="domain" description="Nephrocystin 3-like N-terminal" evidence="3">
    <location>
        <begin position="310"/>
        <end position="487"/>
    </location>
</feature>
<dbReference type="GeneID" id="87839571"/>
<feature type="region of interest" description="Disordered" evidence="2">
    <location>
        <begin position="188"/>
        <end position="219"/>
    </location>
</feature>
<sequence length="1039" mass="117351">MDPISAVGFAASILTFIDFGHKIVTGTLEVLKSGSLTRNTDITIVLNDFHAVVKALARRPSGKSAHEIALEDLAKRCQEVAGRLSDLLGTLRTRPGGSSWEAMKLALRSMRKKGDVADLEERLTKYRSELMIHLVSILNERQLSIQIQLSDFQSQIQKQSSHPTTKQMQVFRDDVLKAVKDVLLQQQTDPPPAFERSSGGGGACQSAEDGDRERDSAASDHLQLLRAALEKIDDLLRSNTVPSPEIRVLRQLFSPSLYRRKHDVAEASGNTFEWILGSATYGSEDSENKGGKDRDQVKDRATRARRAAASRFLHWLRNGNGVFHISGKAGSGKSTMMKLLLENEKTKEELEKWAGEKQLVSAHFFFWLSGDELQRSLEGFYRAVLFEILIKCPELIRDVFPEAHRNFSQSRIEGSLDELFVDPRSIRKAFEDLVTKSPPPGYRFCIFIDGLDEYGGDGVHEREHQLLADSLSVWAAQDDIKILASSRPHRQFDDTFSDELRIRLHEFTRSDIVLAAREMFENDRCFKQRPEIRDCYAGLIENVADASDGVFLWASLAVRALLNAAGRHDPIDSLEQQLEYLPREFNKLYEKLFMSIEDADRAMAFRMLLLVAECRSLMLPLNALSMTWLRDLDEPEFPTNREIKPYTDEEIEERHLQARCQVEGFTKGLLQIETYANHPFYQGRVAFFHRTVHDFVAQSPAIQEFATRFPNYTDVSTYARLFLAELHFARLERHWHFLQEYRDFLTQIRVEFQENGNLDYILDGYDRAMGQYKQYGDGGISQHLDSSMLGGDGGGVSFIHFMASAGFTGYVERKVTGNPSLLQPQGGMSLLFSAACGREPALVKSLLAAGARPDHLVEVDRPGTSARVEHTVWHLVCTRFACGVINRPLSLDLRAECEVIQYFIEAGADFNCFALLARKKVKGGLEYSEGHPTHAISLRALIQQLDPPNVQVLLKLMEEPKPAHNNIISRIIGTSWGYLVGAKPEPAPFRPADDYAPFHLAMDPAPIDRKPGDRSPPFFVGAVQWRSALMDRRIMMRLC</sequence>
<reference evidence="5" key="2">
    <citation type="submission" date="2023-06" db="EMBL/GenBank/DDBJ databases">
        <authorList>
            <consortium name="Lawrence Berkeley National Laboratory"/>
            <person name="Haridas S."/>
            <person name="Hensen N."/>
            <person name="Bonometti L."/>
            <person name="Westerberg I."/>
            <person name="Brannstrom I.O."/>
            <person name="Guillou S."/>
            <person name="Cros-Aarteil S."/>
            <person name="Calhoun S."/>
            <person name="Kuo A."/>
            <person name="Mondo S."/>
            <person name="Pangilinan J."/>
            <person name="Riley R."/>
            <person name="Labutti K."/>
            <person name="Andreopoulos B."/>
            <person name="Lipzen A."/>
            <person name="Chen C."/>
            <person name="Yanf M."/>
            <person name="Daum C."/>
            <person name="Ng V."/>
            <person name="Clum A."/>
            <person name="Steindorff A."/>
            <person name="Ohm R."/>
            <person name="Martin F."/>
            <person name="Silar P."/>
            <person name="Natvig D."/>
            <person name="Lalanne C."/>
            <person name="Gautier V."/>
            <person name="Ament-Velasquez S.L."/>
            <person name="Kruys A."/>
            <person name="Hutchinson M.I."/>
            <person name="Powell A.J."/>
            <person name="Barry K."/>
            <person name="Miller A.N."/>
            <person name="Grigoriev I.V."/>
            <person name="Debuchy R."/>
            <person name="Gladieux P."/>
            <person name="Thoren M.H."/>
            <person name="Johannesson H."/>
        </authorList>
    </citation>
    <scope>NUCLEOTIDE SEQUENCE</scope>
    <source>
        <strain evidence="5">CBS 168.71</strain>
    </source>
</reference>
<evidence type="ECO:0000256" key="2">
    <source>
        <dbReference type="SAM" id="MobiDB-lite"/>
    </source>
</evidence>
<dbReference type="AlphaFoldDB" id="A0AAE0LW39"/>
<keyword evidence="6" id="KW-1185">Reference proteome</keyword>
<protein>
    <recommendedName>
        <fullName evidence="7">NACHT domain-containing protein</fullName>
    </recommendedName>
</protein>
<dbReference type="Pfam" id="PF24883">
    <property type="entry name" value="NPHP3_N"/>
    <property type="match status" value="1"/>
</dbReference>
<evidence type="ECO:0008006" key="7">
    <source>
        <dbReference type="Google" id="ProtNLM"/>
    </source>
</evidence>